<dbReference type="GeneID" id="19487101"/>
<name>A0A023MH00_9CAUD</name>
<dbReference type="Proteomes" id="UP000026908">
    <property type="component" value="Segment"/>
</dbReference>
<protein>
    <submittedName>
        <fullName evidence="2">Putative tail protein</fullName>
    </submittedName>
</protein>
<dbReference type="RefSeq" id="YP_009031755.1">
    <property type="nucleotide sequence ID" value="NC_024139.1"/>
</dbReference>
<dbReference type="EMBL" id="KJ190157">
    <property type="protein sequence ID" value="AHN83566.1"/>
    <property type="molecule type" value="Genomic_DNA"/>
</dbReference>
<sequence length="140" mass="15433">MSTENRVIDLVIDEKVPYGLMMQFLDVDDSTYPPTNTPVNLTGYSLRGTIKAGLDEDAETLASFTTKIIDAAQGAIAISLPVEAVDNIGEKATKERDKYNPRQRFAGYYDIIMTRDVIGSAISSFRIMEGKVFISDGVTR</sequence>
<organism evidence="2 3">
    <name type="scientific">Escherichia phage vB_EcoS_FFH_1</name>
    <dbReference type="NCBI Taxonomy" id="1446489"/>
    <lineage>
        <taxon>Viruses</taxon>
        <taxon>Duplodnaviria</taxon>
        <taxon>Heunggongvirae</taxon>
        <taxon>Uroviricota</taxon>
        <taxon>Caudoviricetes</taxon>
        <taxon>Demerecviridae</taxon>
        <taxon>Markadamsvirinae</taxon>
        <taxon>Tequintavirus</taxon>
        <taxon>Tequintavirus FFH1</taxon>
    </lineage>
</organism>
<evidence type="ECO:0000313" key="3">
    <source>
        <dbReference type="Proteomes" id="UP000026908"/>
    </source>
</evidence>
<feature type="domain" description="LtfC/p132/Gp6 beta-sandwich" evidence="1">
    <location>
        <begin position="4"/>
        <end position="134"/>
    </location>
</feature>
<dbReference type="OrthoDB" id="13113at10239"/>
<evidence type="ECO:0000313" key="2">
    <source>
        <dbReference type="EMBL" id="AHN83566.1"/>
    </source>
</evidence>
<proteinExistence type="predicted"/>
<evidence type="ECO:0000259" key="1">
    <source>
        <dbReference type="Pfam" id="PF23926"/>
    </source>
</evidence>
<accession>A0A023MH00</accession>
<keyword evidence="3" id="KW-1185">Reference proteome</keyword>
<dbReference type="InterPro" id="IPR055688">
    <property type="entry name" value="LtfC/p132/Gp6_b-sand"/>
</dbReference>
<dbReference type="KEGG" id="vg:19487101"/>
<dbReference type="Pfam" id="PF23926">
    <property type="entry name" value="LtfC"/>
    <property type="match status" value="1"/>
</dbReference>
<reference evidence="2 3" key="1">
    <citation type="journal article" date="2014" name="Genome Announc.">
        <title>Complete Genome Sequences of Two Escherichia coli O157:H7 Phages Effective in Limiting Contamination of Food Products.</title>
        <authorList>
            <person name="Hong Y."/>
            <person name="Pan Y."/>
            <person name="Harman N.J."/>
            <person name="Ebner P.D."/>
        </authorList>
    </citation>
    <scope>NUCLEOTIDE SEQUENCE [LARGE SCALE GENOMIC DNA]</scope>
</reference>